<comment type="caution">
    <text evidence="1">The sequence shown here is derived from an EMBL/GenBank/DDBJ whole genome shotgun (WGS) entry which is preliminary data.</text>
</comment>
<evidence type="ECO:0000313" key="1">
    <source>
        <dbReference type="EMBL" id="KKN31823.1"/>
    </source>
</evidence>
<reference evidence="1" key="1">
    <citation type="journal article" date="2015" name="Nature">
        <title>Complex archaea that bridge the gap between prokaryotes and eukaryotes.</title>
        <authorList>
            <person name="Spang A."/>
            <person name="Saw J.H."/>
            <person name="Jorgensen S.L."/>
            <person name="Zaremba-Niedzwiedzka K."/>
            <person name="Martijn J."/>
            <person name="Lind A.E."/>
            <person name="van Eijk R."/>
            <person name="Schleper C."/>
            <person name="Guy L."/>
            <person name="Ettema T.J."/>
        </authorList>
    </citation>
    <scope>NUCLEOTIDE SEQUENCE</scope>
</reference>
<protein>
    <submittedName>
        <fullName evidence="1">Uncharacterized protein</fullName>
    </submittedName>
</protein>
<name>A0A0F9SRQ0_9ZZZZ</name>
<dbReference type="AlphaFoldDB" id="A0A0F9SRQ0"/>
<organism evidence="1">
    <name type="scientific">marine sediment metagenome</name>
    <dbReference type="NCBI Taxonomy" id="412755"/>
    <lineage>
        <taxon>unclassified sequences</taxon>
        <taxon>metagenomes</taxon>
        <taxon>ecological metagenomes</taxon>
    </lineage>
</organism>
<accession>A0A0F9SRQ0</accession>
<gene>
    <name evidence="1" type="ORF">LCGC14_0820130</name>
</gene>
<sequence length="81" mass="9107">MILKIVNPTRDAPELLFSELGINQVFIWTGDKVKVPGGSIKLKTGSNSFMYVASSSTQTVLEQSQFQKRVIRLRAEMTVYI</sequence>
<dbReference type="EMBL" id="LAZR01002300">
    <property type="protein sequence ID" value="KKN31823.1"/>
    <property type="molecule type" value="Genomic_DNA"/>
</dbReference>
<proteinExistence type="predicted"/>